<dbReference type="InterPro" id="IPR050266">
    <property type="entry name" value="AB_hydrolase_sf"/>
</dbReference>
<dbReference type="Proteomes" id="UP001333710">
    <property type="component" value="Chromosome"/>
</dbReference>
<evidence type="ECO:0000259" key="1">
    <source>
        <dbReference type="Pfam" id="PF12697"/>
    </source>
</evidence>
<reference evidence="2" key="1">
    <citation type="submission" date="2023-01" db="EMBL/GenBank/DDBJ databases">
        <title>Complete genome sequence of Planctobacterium marinum strain Dej080120_11.</title>
        <authorList>
            <person name="Ueki S."/>
            <person name="Maruyama F."/>
        </authorList>
    </citation>
    <scope>NUCLEOTIDE SEQUENCE</scope>
    <source>
        <strain evidence="2">Dej080120_11</strain>
    </source>
</reference>
<accession>A0AA48KUV5</accession>
<dbReference type="InterPro" id="IPR029058">
    <property type="entry name" value="AB_hydrolase_fold"/>
</dbReference>
<dbReference type="GO" id="GO:0016020">
    <property type="term" value="C:membrane"/>
    <property type="evidence" value="ECO:0007669"/>
    <property type="project" value="TreeGrafter"/>
</dbReference>
<sequence length="128" mass="14529">MSLATMKSSSEMALKLHFAHANGFPASSYQKLWRFFPDGFEVIAQEKFGHDSRFPVNDNWHNQVNELIHFLEANAGQPVYLVGHSFGGVISFLVSCQRPDLVKGLIMLDPPIMVGLMSHVFRILKKRR</sequence>
<feature type="domain" description="AB hydrolase-1" evidence="1">
    <location>
        <begin position="18"/>
        <end position="123"/>
    </location>
</feature>
<dbReference type="AlphaFoldDB" id="A0AA48KUV5"/>
<protein>
    <recommendedName>
        <fullName evidence="1">AB hydrolase-1 domain-containing protein</fullName>
    </recommendedName>
</protein>
<dbReference type="EMBL" id="AP027272">
    <property type="protein sequence ID" value="BDX06830.1"/>
    <property type="molecule type" value="Genomic_DNA"/>
</dbReference>
<dbReference type="Pfam" id="PF12697">
    <property type="entry name" value="Abhydrolase_6"/>
    <property type="match status" value="1"/>
</dbReference>
<evidence type="ECO:0000313" key="2">
    <source>
        <dbReference type="EMBL" id="BDX06830.1"/>
    </source>
</evidence>
<proteinExistence type="predicted"/>
<keyword evidence="3" id="KW-1185">Reference proteome</keyword>
<gene>
    <name evidence="2" type="ORF">MACH26_23510</name>
</gene>
<organism evidence="2 3">
    <name type="scientific">Planctobacterium marinum</name>
    <dbReference type="NCBI Taxonomy" id="1631968"/>
    <lineage>
        <taxon>Bacteria</taxon>
        <taxon>Pseudomonadati</taxon>
        <taxon>Pseudomonadota</taxon>
        <taxon>Gammaproteobacteria</taxon>
        <taxon>Alteromonadales</taxon>
        <taxon>Alteromonadaceae</taxon>
        <taxon>Planctobacterium</taxon>
    </lineage>
</organism>
<name>A0AA48KUV5_9ALTE</name>
<dbReference type="Gene3D" id="3.40.50.1820">
    <property type="entry name" value="alpha/beta hydrolase"/>
    <property type="match status" value="1"/>
</dbReference>
<evidence type="ECO:0000313" key="3">
    <source>
        <dbReference type="Proteomes" id="UP001333710"/>
    </source>
</evidence>
<dbReference type="SUPFAM" id="SSF53474">
    <property type="entry name" value="alpha/beta-Hydrolases"/>
    <property type="match status" value="1"/>
</dbReference>
<dbReference type="RefSeq" id="WP_338292829.1">
    <property type="nucleotide sequence ID" value="NZ_AP027272.1"/>
</dbReference>
<dbReference type="InterPro" id="IPR000073">
    <property type="entry name" value="AB_hydrolase_1"/>
</dbReference>
<dbReference type="PANTHER" id="PTHR43798:SF33">
    <property type="entry name" value="HYDROLASE, PUTATIVE (AFU_ORTHOLOGUE AFUA_2G14860)-RELATED"/>
    <property type="match status" value="1"/>
</dbReference>
<dbReference type="PANTHER" id="PTHR43798">
    <property type="entry name" value="MONOACYLGLYCEROL LIPASE"/>
    <property type="match status" value="1"/>
</dbReference>
<dbReference type="KEGG" id="pmaw:MACH26_23510"/>